<evidence type="ECO:0000313" key="2">
    <source>
        <dbReference type="Proteomes" id="UP000515733"/>
    </source>
</evidence>
<protein>
    <recommendedName>
        <fullName evidence="3">Copper chaperone PCu(A)C</fullName>
    </recommendedName>
</protein>
<accession>A0A6S6YB29</accession>
<dbReference type="Gene3D" id="2.60.40.1890">
    <property type="entry name" value="PCu(A)C copper chaperone"/>
    <property type="match status" value="1"/>
</dbReference>
<dbReference type="PANTHER" id="PTHR36302:SF1">
    <property type="entry name" value="COPPER CHAPERONE PCU(A)C"/>
    <property type="match status" value="1"/>
</dbReference>
<dbReference type="KEGG" id="doe:DENOEST_2639"/>
<gene>
    <name evidence="1" type="ORF">DENOEST_2639</name>
</gene>
<dbReference type="Proteomes" id="UP000515733">
    <property type="component" value="Chromosome"/>
</dbReference>
<dbReference type="InterPro" id="IPR058248">
    <property type="entry name" value="Lxx211020-like"/>
</dbReference>
<dbReference type="SUPFAM" id="SSF110087">
    <property type="entry name" value="DR1885-like metal-binding protein"/>
    <property type="match status" value="1"/>
</dbReference>
<dbReference type="InterPro" id="IPR007410">
    <property type="entry name" value="LpqE-like"/>
</dbReference>
<name>A0A6S6YB29_9PROT</name>
<evidence type="ECO:0000313" key="1">
    <source>
        <dbReference type="EMBL" id="CAB1369804.1"/>
    </source>
</evidence>
<reference evidence="1 2" key="1">
    <citation type="submission" date="2020-03" db="EMBL/GenBank/DDBJ databases">
        <authorList>
            <consortium name="Genoscope - CEA"/>
            <person name="William W."/>
        </authorList>
    </citation>
    <scope>NUCLEOTIDE SEQUENCE [LARGE SCALE GENOMIC DNA]</scope>
    <source>
        <strain evidence="2">DSM 16959</strain>
    </source>
</reference>
<dbReference type="RefSeq" id="WP_145771166.1">
    <property type="nucleotide sequence ID" value="NZ_LR778301.1"/>
</dbReference>
<dbReference type="Pfam" id="PF04314">
    <property type="entry name" value="PCuAC"/>
    <property type="match status" value="1"/>
</dbReference>
<organism evidence="1 2">
    <name type="scientific">Denitratisoma oestradiolicum</name>
    <dbReference type="NCBI Taxonomy" id="311182"/>
    <lineage>
        <taxon>Bacteria</taxon>
        <taxon>Pseudomonadati</taxon>
        <taxon>Pseudomonadota</taxon>
        <taxon>Betaproteobacteria</taxon>
        <taxon>Nitrosomonadales</taxon>
        <taxon>Sterolibacteriaceae</taxon>
        <taxon>Denitratisoma</taxon>
    </lineage>
</organism>
<dbReference type="EMBL" id="LR778301">
    <property type="protein sequence ID" value="CAB1369804.1"/>
    <property type="molecule type" value="Genomic_DNA"/>
</dbReference>
<evidence type="ECO:0008006" key="3">
    <source>
        <dbReference type="Google" id="ProtNLM"/>
    </source>
</evidence>
<sequence>MKRTTFLLLATAWSAAVLAADVEVKEAWVRATVSGQQATGAFMTLVSKSGATVVGIASPVAGLAEVHEMRLEGGVMKMRPLPRLELEPGKPRVLGPGGYHVMLMDLKHPLAKGETIPLTLKLQARGGKAETLELKAEVRDLTASAGGHQHH</sequence>
<dbReference type="InterPro" id="IPR036182">
    <property type="entry name" value="PCuAC_sf"/>
</dbReference>
<keyword evidence="2" id="KW-1185">Reference proteome</keyword>
<dbReference type="AlphaFoldDB" id="A0A6S6YB29"/>
<proteinExistence type="predicted"/>
<dbReference type="OrthoDB" id="9796962at2"/>
<dbReference type="PANTHER" id="PTHR36302">
    <property type="entry name" value="BLR7088 PROTEIN"/>
    <property type="match status" value="1"/>
</dbReference>